<evidence type="ECO:0000256" key="4">
    <source>
        <dbReference type="ARBA" id="ARBA00023157"/>
    </source>
</evidence>
<dbReference type="RefSeq" id="WP_190248407.1">
    <property type="nucleotide sequence ID" value="NZ_BMPI01000004.1"/>
</dbReference>
<evidence type="ECO:0000256" key="6">
    <source>
        <dbReference type="NCBIfam" id="TIGR01068"/>
    </source>
</evidence>
<dbReference type="EMBL" id="BMPI01000004">
    <property type="protein sequence ID" value="GGM10024.1"/>
    <property type="molecule type" value="Genomic_DNA"/>
</dbReference>
<evidence type="ECO:0000256" key="8">
    <source>
        <dbReference type="PIRSR" id="PIRSR000077-1"/>
    </source>
</evidence>
<keyword evidence="5 9" id="KW-0676">Redox-active center</keyword>
<feature type="site" description="Deprotonates C-terminal active site Cys" evidence="8">
    <location>
        <position position="26"/>
    </location>
</feature>
<keyword evidence="4 9" id="KW-1015">Disulfide bond</keyword>
<keyword evidence="2" id="KW-0813">Transport</keyword>
<feature type="active site" description="Nucleophile" evidence="8">
    <location>
        <position position="32"/>
    </location>
</feature>
<organism evidence="11 12">
    <name type="scientific">Dactylosporangium sucinum</name>
    <dbReference type="NCBI Taxonomy" id="1424081"/>
    <lineage>
        <taxon>Bacteria</taxon>
        <taxon>Bacillati</taxon>
        <taxon>Actinomycetota</taxon>
        <taxon>Actinomycetes</taxon>
        <taxon>Micromonosporales</taxon>
        <taxon>Micromonosporaceae</taxon>
        <taxon>Dactylosporangium</taxon>
    </lineage>
</organism>
<dbReference type="GO" id="GO:0015035">
    <property type="term" value="F:protein-disulfide reductase activity"/>
    <property type="evidence" value="ECO:0007669"/>
    <property type="project" value="UniProtKB-UniRule"/>
</dbReference>
<dbReference type="FunFam" id="3.40.30.10:FF:000001">
    <property type="entry name" value="Thioredoxin"/>
    <property type="match status" value="1"/>
</dbReference>
<gene>
    <name evidence="11" type="primary">trxA</name>
    <name evidence="11" type="ORF">GCM10007977_008970</name>
</gene>
<keyword evidence="3" id="KW-0249">Electron transport</keyword>
<dbReference type="PRINTS" id="PR00421">
    <property type="entry name" value="THIOREDOXIN"/>
</dbReference>
<reference evidence="11" key="2">
    <citation type="submission" date="2020-09" db="EMBL/GenBank/DDBJ databases">
        <authorList>
            <person name="Sun Q."/>
            <person name="Ohkuma M."/>
        </authorList>
    </citation>
    <scope>NUCLEOTIDE SEQUENCE</scope>
    <source>
        <strain evidence="11">JCM 19831</strain>
    </source>
</reference>
<dbReference type="PANTHER" id="PTHR45663:SF11">
    <property type="entry name" value="GEO12009P1"/>
    <property type="match status" value="1"/>
</dbReference>
<dbReference type="GO" id="GO:0045454">
    <property type="term" value="P:cell redox homeostasis"/>
    <property type="evidence" value="ECO:0007669"/>
    <property type="project" value="TreeGrafter"/>
</dbReference>
<evidence type="ECO:0000256" key="7">
    <source>
        <dbReference type="PIRNR" id="PIRNR000077"/>
    </source>
</evidence>
<protein>
    <recommendedName>
        <fullName evidence="6 7">Thioredoxin</fullName>
    </recommendedName>
</protein>
<dbReference type="InterPro" id="IPR013766">
    <property type="entry name" value="Thioredoxin_domain"/>
</dbReference>
<sequence length="111" mass="12158">MGAIRPVSDKTFEVDVLKSDIPVLVDFWAEWCQPCRKIETMLNEIAAGELADKVKIVKVDIDSNPETARAYQVLSVPTLTVFKDGEPFRSVVGASPKSALVRLIESALDPA</sequence>
<evidence type="ECO:0000313" key="11">
    <source>
        <dbReference type="EMBL" id="GGM10024.1"/>
    </source>
</evidence>
<proteinExistence type="inferred from homology"/>
<dbReference type="PIRSF" id="PIRSF000077">
    <property type="entry name" value="Thioredoxin"/>
    <property type="match status" value="1"/>
</dbReference>
<feature type="disulfide bond" description="Redox-active" evidence="9">
    <location>
        <begin position="32"/>
        <end position="35"/>
    </location>
</feature>
<dbReference type="InterPro" id="IPR005746">
    <property type="entry name" value="Thioredoxin"/>
</dbReference>
<evidence type="ECO:0000313" key="12">
    <source>
        <dbReference type="Proteomes" id="UP000642070"/>
    </source>
</evidence>
<feature type="site" description="Contributes to redox potential value" evidence="8">
    <location>
        <position position="33"/>
    </location>
</feature>
<evidence type="ECO:0000259" key="10">
    <source>
        <dbReference type="PROSITE" id="PS51352"/>
    </source>
</evidence>
<dbReference type="SUPFAM" id="SSF52833">
    <property type="entry name" value="Thioredoxin-like"/>
    <property type="match status" value="1"/>
</dbReference>
<name>A0A917T6L0_9ACTN</name>
<dbReference type="Gene3D" id="3.40.30.10">
    <property type="entry name" value="Glutaredoxin"/>
    <property type="match status" value="1"/>
</dbReference>
<dbReference type="AlphaFoldDB" id="A0A917T6L0"/>
<dbReference type="GO" id="GO:0005829">
    <property type="term" value="C:cytosol"/>
    <property type="evidence" value="ECO:0007669"/>
    <property type="project" value="TreeGrafter"/>
</dbReference>
<dbReference type="CDD" id="cd02947">
    <property type="entry name" value="TRX_family"/>
    <property type="match status" value="1"/>
</dbReference>
<dbReference type="InterPro" id="IPR036249">
    <property type="entry name" value="Thioredoxin-like_sf"/>
</dbReference>
<dbReference type="PANTHER" id="PTHR45663">
    <property type="entry name" value="GEO12009P1"/>
    <property type="match status" value="1"/>
</dbReference>
<dbReference type="PROSITE" id="PS51352">
    <property type="entry name" value="THIOREDOXIN_2"/>
    <property type="match status" value="1"/>
</dbReference>
<reference evidence="11" key="1">
    <citation type="journal article" date="2014" name="Int. J. Syst. Evol. Microbiol.">
        <title>Complete genome sequence of Corynebacterium casei LMG S-19264T (=DSM 44701T), isolated from a smear-ripened cheese.</title>
        <authorList>
            <consortium name="US DOE Joint Genome Institute (JGI-PGF)"/>
            <person name="Walter F."/>
            <person name="Albersmeier A."/>
            <person name="Kalinowski J."/>
            <person name="Ruckert C."/>
        </authorList>
    </citation>
    <scope>NUCLEOTIDE SEQUENCE</scope>
    <source>
        <strain evidence="11">JCM 19831</strain>
    </source>
</reference>
<dbReference type="NCBIfam" id="TIGR01068">
    <property type="entry name" value="thioredoxin"/>
    <property type="match status" value="1"/>
</dbReference>
<evidence type="ECO:0000256" key="3">
    <source>
        <dbReference type="ARBA" id="ARBA00022982"/>
    </source>
</evidence>
<evidence type="ECO:0000256" key="5">
    <source>
        <dbReference type="ARBA" id="ARBA00023284"/>
    </source>
</evidence>
<evidence type="ECO:0000256" key="1">
    <source>
        <dbReference type="ARBA" id="ARBA00008987"/>
    </source>
</evidence>
<comment type="similarity">
    <text evidence="1 7">Belongs to the thioredoxin family.</text>
</comment>
<evidence type="ECO:0000256" key="9">
    <source>
        <dbReference type="PIRSR" id="PIRSR000077-4"/>
    </source>
</evidence>
<accession>A0A917T6L0</accession>
<dbReference type="Pfam" id="PF00085">
    <property type="entry name" value="Thioredoxin"/>
    <property type="match status" value="1"/>
</dbReference>
<evidence type="ECO:0000256" key="2">
    <source>
        <dbReference type="ARBA" id="ARBA00022448"/>
    </source>
</evidence>
<feature type="domain" description="Thioredoxin" evidence="10">
    <location>
        <begin position="1"/>
        <end position="109"/>
    </location>
</feature>
<dbReference type="Proteomes" id="UP000642070">
    <property type="component" value="Unassembled WGS sequence"/>
</dbReference>
<feature type="site" description="Contributes to redox potential value" evidence="8">
    <location>
        <position position="34"/>
    </location>
</feature>
<feature type="active site" description="Nucleophile" evidence="8">
    <location>
        <position position="35"/>
    </location>
</feature>
<comment type="caution">
    <text evidence="11">The sequence shown here is derived from an EMBL/GenBank/DDBJ whole genome shotgun (WGS) entry which is preliminary data.</text>
</comment>
<keyword evidence="12" id="KW-1185">Reference proteome</keyword>